<dbReference type="SUPFAM" id="SSF75169">
    <property type="entry name" value="DsrEFH-like"/>
    <property type="match status" value="1"/>
</dbReference>
<dbReference type="PANTHER" id="PTHR33279:SF6">
    <property type="entry name" value="SULFUR CARRIER PROTEIN YEDF-RELATED"/>
    <property type="match status" value="1"/>
</dbReference>
<protein>
    <submittedName>
        <fullName evidence="3">Selenium metabolism protein YedF</fullName>
    </submittedName>
</protein>
<accession>A0A098B8Y1</accession>
<dbReference type="AlphaFoldDB" id="A0A098B8Y1"/>
<proteinExistence type="inferred from homology"/>
<comment type="similarity">
    <text evidence="1">Belongs to the sulfur carrier protein TusA family.</text>
</comment>
<reference evidence="3" key="1">
    <citation type="submission" date="2014-07" db="EMBL/GenBank/DDBJ databases">
        <authorList>
            <person name="Hornung V.Bastian."/>
        </authorList>
    </citation>
    <scope>NUCLEOTIDE SEQUENCE</scope>
    <source>
        <strain evidence="3">PCE-S</strain>
    </source>
</reference>
<dbReference type="InterPro" id="IPR027396">
    <property type="entry name" value="DsrEFH-like"/>
</dbReference>
<dbReference type="PANTHER" id="PTHR33279">
    <property type="entry name" value="SULFUR CARRIER PROTEIN YEDF-RELATED"/>
    <property type="match status" value="1"/>
</dbReference>
<evidence type="ECO:0000313" key="3">
    <source>
        <dbReference type="EMBL" id="CDX04822.1"/>
    </source>
</evidence>
<feature type="domain" description="UPF0033" evidence="2">
    <location>
        <begin position="2"/>
        <end position="70"/>
    </location>
</feature>
<dbReference type="InterPro" id="IPR001455">
    <property type="entry name" value="TusA-like"/>
</dbReference>
<gene>
    <name evidence="3" type="ORF">DPCES_4936</name>
</gene>
<dbReference type="Gene3D" id="3.30.110.40">
    <property type="entry name" value="TusA-like domain"/>
    <property type="match status" value="1"/>
</dbReference>
<dbReference type="InterPro" id="IPR019870">
    <property type="entry name" value="Se_metab_YedF"/>
</dbReference>
<dbReference type="RefSeq" id="WP_015945324.1">
    <property type="nucleotide sequence ID" value="NZ_JAYFNZ010000007.1"/>
</dbReference>
<organism evidence="3">
    <name type="scientific">Desulfitobacterium hafniense</name>
    <name type="common">Desulfitobacterium frappieri</name>
    <dbReference type="NCBI Taxonomy" id="49338"/>
    <lineage>
        <taxon>Bacteria</taxon>
        <taxon>Bacillati</taxon>
        <taxon>Bacillota</taxon>
        <taxon>Clostridia</taxon>
        <taxon>Eubacteriales</taxon>
        <taxon>Desulfitobacteriaceae</taxon>
        <taxon>Desulfitobacterium</taxon>
    </lineage>
</organism>
<dbReference type="CDD" id="cd03421">
    <property type="entry name" value="SirA_like_N"/>
    <property type="match status" value="1"/>
</dbReference>
<evidence type="ECO:0000256" key="1">
    <source>
        <dbReference type="ARBA" id="ARBA00008984"/>
    </source>
</evidence>
<dbReference type="NCBIfam" id="TIGR03527">
    <property type="entry name" value="selenium_YedF"/>
    <property type="match status" value="1"/>
</dbReference>
<sequence length="197" mass="20880">MITIDALGQVCPIPVIRAKKALEGLGEAGGVVAVLVDNDISRQNLQKMAEGMGYQSEYQEKDNGVIEVTIVAGEGCAVETSGTPADSGLVVAIGRNTMGEGSEELGRILLKGFIYSLRELTPPPARLLFFNSGAYLTSKDSNSIEDLKAMAAQGTIIQTCGTCINYYGITEQLAVGQVANMYDIVTAMAEAKRLINI</sequence>
<dbReference type="SUPFAM" id="SSF64307">
    <property type="entry name" value="SirA-like"/>
    <property type="match status" value="1"/>
</dbReference>
<dbReference type="Pfam" id="PF01206">
    <property type="entry name" value="TusA"/>
    <property type="match status" value="1"/>
</dbReference>
<dbReference type="InterPro" id="IPR036868">
    <property type="entry name" value="TusA-like_sf"/>
</dbReference>
<name>A0A098B8Y1_DESHA</name>
<evidence type="ECO:0000259" key="2">
    <source>
        <dbReference type="Pfam" id="PF01206"/>
    </source>
</evidence>
<dbReference type="EMBL" id="LK996017">
    <property type="protein sequence ID" value="CDX04822.1"/>
    <property type="molecule type" value="Genomic_DNA"/>
</dbReference>
<dbReference type="PATRIC" id="fig|49338.4.peg.5307"/>